<comment type="caution">
    <text evidence="2">The sequence shown here is derived from an EMBL/GenBank/DDBJ whole genome shotgun (WGS) entry which is preliminary data.</text>
</comment>
<feature type="transmembrane region" description="Helical" evidence="1">
    <location>
        <begin position="120"/>
        <end position="143"/>
    </location>
</feature>
<reference evidence="2 3" key="1">
    <citation type="submission" date="2018-04" db="EMBL/GenBank/DDBJ databases">
        <title>Genomic Encyclopedia of Type Strains, Phase III (KMG-III): the genomes of soil and plant-associated and newly described type strains.</title>
        <authorList>
            <person name="Whitman W."/>
        </authorList>
    </citation>
    <scope>NUCLEOTIDE SEQUENCE [LARGE SCALE GENOMIC DNA]</scope>
    <source>
        <strain evidence="2 3">MA-olki</strain>
    </source>
</reference>
<dbReference type="EMBL" id="QAYE01000014">
    <property type="protein sequence ID" value="PTW43847.1"/>
    <property type="molecule type" value="Genomic_DNA"/>
</dbReference>
<organism evidence="2 3">
    <name type="scientific">Sphingomonas faeni</name>
    <dbReference type="NCBI Taxonomy" id="185950"/>
    <lineage>
        <taxon>Bacteria</taxon>
        <taxon>Pseudomonadati</taxon>
        <taxon>Pseudomonadota</taxon>
        <taxon>Alphaproteobacteria</taxon>
        <taxon>Sphingomonadales</taxon>
        <taxon>Sphingomonadaceae</taxon>
        <taxon>Sphingomonas</taxon>
    </lineage>
</organism>
<name>A0A2T5TX46_9SPHN</name>
<feature type="transmembrane region" description="Helical" evidence="1">
    <location>
        <begin position="85"/>
        <end position="108"/>
    </location>
</feature>
<keyword evidence="1" id="KW-0472">Membrane</keyword>
<sequence>MPQVAIPWFIEDLHHDGDDPIYLNTTKFVPRPRAWLAKATEGVDHDGVLRQIAEEACWSGRYAFLIVISAAISLLGLLMPSVAVLIGAMLLSPLMMPIIGLGFGIAMLDFHEIRRAATALTLGAGIAVALSVVLILLSPVQTITSEIAGRTQPTLFDLLVALLSAIAGGYALIRGRGGTVVGVAIAIALMPPLVVVGFGIATWNWVVFSGALLLFLTNAITIALTAALVARCYGFGSHLSPHHTGWQLVLFAVAIGVLSIPLGAGLRRIAFEAVAQRQVRDALGQDFPPGARLSQVEIDHGATPVRVRAVMLTPRIEPGADRKLAADLRQRLSRPVDVHIDQVRISPETGAVEAAQIARAGNGDALRAARERDRAIADVALIAGVPASSVQSDAAGRTIRATAAPLPGLGIAGYRDLERRAGAAVADWHVVLSPPNDVALPDVAIISGVIDDQALREAGWVSARLARTFDVLGGTLRQRTAIAQGIVDRGGRADPGRAGGRLRLIWTIDTEQPAPVSAERRP</sequence>
<dbReference type="OrthoDB" id="9790659at2"/>
<evidence type="ECO:0000313" key="2">
    <source>
        <dbReference type="EMBL" id="PTW43847.1"/>
    </source>
</evidence>
<feature type="transmembrane region" description="Helical" evidence="1">
    <location>
        <begin position="245"/>
        <end position="266"/>
    </location>
</feature>
<dbReference type="Pfam" id="PF04087">
    <property type="entry name" value="DUF389"/>
    <property type="match status" value="1"/>
</dbReference>
<keyword evidence="1" id="KW-0812">Transmembrane</keyword>
<dbReference type="Proteomes" id="UP000244013">
    <property type="component" value="Unassembled WGS sequence"/>
</dbReference>
<feature type="transmembrane region" description="Helical" evidence="1">
    <location>
        <begin position="212"/>
        <end position="233"/>
    </location>
</feature>
<dbReference type="PANTHER" id="PTHR20992:SF9">
    <property type="entry name" value="AT15442P-RELATED"/>
    <property type="match status" value="1"/>
</dbReference>
<dbReference type="PANTHER" id="PTHR20992">
    <property type="entry name" value="AT15442P-RELATED"/>
    <property type="match status" value="1"/>
</dbReference>
<evidence type="ECO:0000313" key="3">
    <source>
        <dbReference type="Proteomes" id="UP000244013"/>
    </source>
</evidence>
<feature type="transmembrane region" description="Helical" evidence="1">
    <location>
        <begin position="155"/>
        <end position="173"/>
    </location>
</feature>
<accession>A0A2T5TX46</accession>
<gene>
    <name evidence="2" type="ORF">C8J25_11443</name>
</gene>
<proteinExistence type="predicted"/>
<dbReference type="InterPro" id="IPR005240">
    <property type="entry name" value="DUF389"/>
</dbReference>
<dbReference type="GeneID" id="91007729"/>
<dbReference type="RefSeq" id="WP_107955884.1">
    <property type="nucleotide sequence ID" value="NZ_QAYE01000014.1"/>
</dbReference>
<keyword evidence="1" id="KW-1133">Transmembrane helix</keyword>
<protein>
    <submittedName>
        <fullName evidence="2">Putative hydrophobic protein (TIGR00271 family)</fullName>
    </submittedName>
</protein>
<feature type="transmembrane region" description="Helical" evidence="1">
    <location>
        <begin position="62"/>
        <end position="79"/>
    </location>
</feature>
<feature type="transmembrane region" description="Helical" evidence="1">
    <location>
        <begin position="180"/>
        <end position="206"/>
    </location>
</feature>
<dbReference type="AlphaFoldDB" id="A0A2T5TX46"/>
<evidence type="ECO:0000256" key="1">
    <source>
        <dbReference type="SAM" id="Phobius"/>
    </source>
</evidence>